<comment type="similarity">
    <text evidence="1">Belongs to the metallo-dependent hydrolases superfamily.</text>
</comment>
<evidence type="ECO:0000259" key="2">
    <source>
        <dbReference type="Pfam" id="PF04909"/>
    </source>
</evidence>
<proteinExistence type="inferred from homology"/>
<evidence type="ECO:0000313" key="3">
    <source>
        <dbReference type="EMBL" id="KAK7495783.1"/>
    </source>
</evidence>
<reference evidence="3 4" key="1">
    <citation type="journal article" date="2023" name="Sci. Data">
        <title>Genome assembly of the Korean intertidal mud-creeper Batillaria attramentaria.</title>
        <authorList>
            <person name="Patra A.K."/>
            <person name="Ho P.T."/>
            <person name="Jun S."/>
            <person name="Lee S.J."/>
            <person name="Kim Y."/>
            <person name="Won Y.J."/>
        </authorList>
    </citation>
    <scope>NUCLEOTIDE SEQUENCE [LARGE SCALE GENOMIC DNA]</scope>
    <source>
        <strain evidence="3">Wonlab-2016</strain>
    </source>
</reference>
<dbReference type="Pfam" id="PF04909">
    <property type="entry name" value="Amidohydro_2"/>
    <property type="match status" value="1"/>
</dbReference>
<accession>A0ABD0L937</accession>
<gene>
    <name evidence="3" type="ORF">BaRGS_00013003</name>
</gene>
<dbReference type="PANTHER" id="PTHR43569">
    <property type="entry name" value="AMIDOHYDROLASE"/>
    <property type="match status" value="1"/>
</dbReference>
<keyword evidence="4" id="KW-1185">Reference proteome</keyword>
<dbReference type="InterPro" id="IPR052350">
    <property type="entry name" value="Metallo-dep_Lactonases"/>
</dbReference>
<dbReference type="EMBL" id="JACVVK020000072">
    <property type="protein sequence ID" value="KAK7495783.1"/>
    <property type="molecule type" value="Genomic_DNA"/>
</dbReference>
<organism evidence="3 4">
    <name type="scientific">Batillaria attramentaria</name>
    <dbReference type="NCBI Taxonomy" id="370345"/>
    <lineage>
        <taxon>Eukaryota</taxon>
        <taxon>Metazoa</taxon>
        <taxon>Spiralia</taxon>
        <taxon>Lophotrochozoa</taxon>
        <taxon>Mollusca</taxon>
        <taxon>Gastropoda</taxon>
        <taxon>Caenogastropoda</taxon>
        <taxon>Sorbeoconcha</taxon>
        <taxon>Cerithioidea</taxon>
        <taxon>Batillariidae</taxon>
        <taxon>Batillaria</taxon>
    </lineage>
</organism>
<evidence type="ECO:0000313" key="4">
    <source>
        <dbReference type="Proteomes" id="UP001519460"/>
    </source>
</evidence>
<feature type="non-terminal residue" evidence="3">
    <location>
        <position position="210"/>
    </location>
</feature>
<dbReference type="Proteomes" id="UP001519460">
    <property type="component" value="Unassembled WGS sequence"/>
</dbReference>
<feature type="non-terminal residue" evidence="3">
    <location>
        <position position="1"/>
    </location>
</feature>
<evidence type="ECO:0000256" key="1">
    <source>
        <dbReference type="ARBA" id="ARBA00038310"/>
    </source>
</evidence>
<feature type="domain" description="Amidohydrolase-related" evidence="2">
    <location>
        <begin position="18"/>
        <end position="209"/>
    </location>
</feature>
<comment type="caution">
    <text evidence="3">The sequence shown here is derived from an EMBL/GenBank/DDBJ whole genome shotgun (WGS) entry which is preliminary data.</text>
</comment>
<dbReference type="InterPro" id="IPR032466">
    <property type="entry name" value="Metal_Hydrolase"/>
</dbReference>
<dbReference type="AlphaFoldDB" id="A0ABD0L937"/>
<name>A0ABD0L937_9CAEN</name>
<dbReference type="SUPFAM" id="SSF51556">
    <property type="entry name" value="Metallo-dependent hydrolases"/>
    <property type="match status" value="1"/>
</dbReference>
<protein>
    <recommendedName>
        <fullName evidence="2">Amidohydrolase-related domain-containing protein</fullName>
    </recommendedName>
</protein>
<sequence length="210" mass="24412">IWDLQRFQYKWPTEKEQALYRNFGPADLVTAKRATDVQHAVFVQVNNNCPEEALWVCELAKEHTFIKGVVAGLNPTDENFDAALDRLTENPRVVGVRHILDFENSDWLTRDDVIRGLQILENRQKTFDLLLRPPLLKHVPKLSQRLPRLKMVVDHLAKPYIKDGLFDEWAEDIAKLAENPNIFCKISGMVTEADIENQTWTEDQFEPYVK</sequence>
<dbReference type="PANTHER" id="PTHR43569:SF2">
    <property type="entry name" value="AMIDOHYDROLASE-RELATED DOMAIN-CONTAINING PROTEIN"/>
    <property type="match status" value="1"/>
</dbReference>
<dbReference type="InterPro" id="IPR006680">
    <property type="entry name" value="Amidohydro-rel"/>
</dbReference>
<dbReference type="Gene3D" id="3.20.20.140">
    <property type="entry name" value="Metal-dependent hydrolases"/>
    <property type="match status" value="1"/>
</dbReference>